<name>A0A347WMV2_9LACT</name>
<dbReference type="InterPro" id="IPR046092">
    <property type="entry name" value="DUF6110"/>
</dbReference>
<dbReference type="KEGG" id="abae:CL176_10625"/>
<dbReference type="RefSeq" id="WP_118991268.1">
    <property type="nucleotide sequence ID" value="NZ_CP023434.1"/>
</dbReference>
<evidence type="ECO:0008006" key="3">
    <source>
        <dbReference type="Google" id="ProtNLM"/>
    </source>
</evidence>
<gene>
    <name evidence="1" type="ORF">CL176_10625</name>
</gene>
<evidence type="ECO:0000313" key="1">
    <source>
        <dbReference type="EMBL" id="AXY26409.1"/>
    </source>
</evidence>
<dbReference type="Pfam" id="PF19605">
    <property type="entry name" value="DUF6110"/>
    <property type="match status" value="1"/>
</dbReference>
<dbReference type="EMBL" id="CP023434">
    <property type="protein sequence ID" value="AXY26409.1"/>
    <property type="molecule type" value="Genomic_DNA"/>
</dbReference>
<accession>A0A347WMV2</accession>
<dbReference type="OrthoDB" id="1932911at2"/>
<protein>
    <recommendedName>
        <fullName evidence="3">DUF1490 domain-containing protein</fullName>
    </recommendedName>
</protein>
<dbReference type="Proteomes" id="UP000263232">
    <property type="component" value="Chromosome"/>
</dbReference>
<proteinExistence type="predicted"/>
<reference evidence="1 2" key="1">
    <citation type="submission" date="2017-09" db="EMBL/GenBank/DDBJ databases">
        <title>Complete genome sequence of Oxytococcus suis strain ZY16052.</title>
        <authorList>
            <person name="Li F."/>
        </authorList>
    </citation>
    <scope>NUCLEOTIDE SEQUENCE [LARGE SCALE GENOMIC DNA]</scope>
    <source>
        <strain evidence="1 2">ZY16052</strain>
    </source>
</reference>
<sequence>MDKFEKVVKVARKSKPFLGGVLFGTLGLKVLTGKDAKRLYANVIAKGYEARDEIEASIDHVKQQGEDVLADAQAIYEAKKEAEALELLGEAEEV</sequence>
<dbReference type="AlphaFoldDB" id="A0A347WMV2"/>
<keyword evidence="2" id="KW-1185">Reference proteome</keyword>
<organism evidence="1 2">
    <name type="scientific">Suicoccus acidiformans</name>
    <dbReference type="NCBI Taxonomy" id="2036206"/>
    <lineage>
        <taxon>Bacteria</taxon>
        <taxon>Bacillati</taxon>
        <taxon>Bacillota</taxon>
        <taxon>Bacilli</taxon>
        <taxon>Lactobacillales</taxon>
        <taxon>Aerococcaceae</taxon>
        <taxon>Suicoccus</taxon>
    </lineage>
</organism>
<evidence type="ECO:0000313" key="2">
    <source>
        <dbReference type="Proteomes" id="UP000263232"/>
    </source>
</evidence>